<keyword evidence="1" id="KW-0732">Signal</keyword>
<accession>A0AAD6XVC7</accession>
<dbReference type="EMBL" id="JARJCN010000022">
    <property type="protein sequence ID" value="KAJ7090332.1"/>
    <property type="molecule type" value="Genomic_DNA"/>
</dbReference>
<evidence type="ECO:0000256" key="1">
    <source>
        <dbReference type="SAM" id="SignalP"/>
    </source>
</evidence>
<gene>
    <name evidence="2" type="ORF">B0H15DRAFT_948830</name>
</gene>
<evidence type="ECO:0000313" key="3">
    <source>
        <dbReference type="Proteomes" id="UP001222325"/>
    </source>
</evidence>
<protein>
    <submittedName>
        <fullName evidence="2">Lectin</fullName>
    </submittedName>
</protein>
<sequence length="405" mass="41834">MVRAGLRLLYSLLAFLAADFAVGSTIGKNSENQSKAPSAPATSVRIGNDSFAPRAAALDFGASKWIWTNELLAGGVAPVGSRAFRKTFIAPLGKVPVTAVILITVDDAFTLSVNGAAVGTGENWQFAESFCVALQPYLNVFAVTATNDGGPAGILATVQVTYNDGSTSTFVSDSTWRASPTVPAGYEQLSYDDNSWAPAIIEGAYGVAPWGQIAIPSTPLSITRAQWIWTNEVVNGSAPPGPRAFRRTYTPPFGQIATSATIIITVDDQYSLYINGILVGSGATWPVAQTYTVNLTPAPNVVFAVYAVNGGGPAGLLATMEITTAKQGYDCSSGAILVTDGRWKSNSGTPIGFQLAGYDDSSWPAATVEGPEGIPPWGNIAVSSSSGPVTAVGGAPAGQKNAAVV</sequence>
<dbReference type="Proteomes" id="UP001222325">
    <property type="component" value="Unassembled WGS sequence"/>
</dbReference>
<dbReference type="Gene3D" id="2.60.120.260">
    <property type="entry name" value="Galactose-binding domain-like"/>
    <property type="match status" value="2"/>
</dbReference>
<keyword evidence="3" id="KW-1185">Reference proteome</keyword>
<evidence type="ECO:0000313" key="2">
    <source>
        <dbReference type="EMBL" id="KAJ7090332.1"/>
    </source>
</evidence>
<proteinExistence type="predicted"/>
<name>A0AAD6XVC7_9AGAR</name>
<organism evidence="2 3">
    <name type="scientific">Mycena belliarum</name>
    <dbReference type="NCBI Taxonomy" id="1033014"/>
    <lineage>
        <taxon>Eukaryota</taxon>
        <taxon>Fungi</taxon>
        <taxon>Dikarya</taxon>
        <taxon>Basidiomycota</taxon>
        <taxon>Agaricomycotina</taxon>
        <taxon>Agaricomycetes</taxon>
        <taxon>Agaricomycetidae</taxon>
        <taxon>Agaricales</taxon>
        <taxon>Marasmiineae</taxon>
        <taxon>Mycenaceae</taxon>
        <taxon>Mycena</taxon>
    </lineage>
</organism>
<reference evidence="2" key="1">
    <citation type="submission" date="2023-03" db="EMBL/GenBank/DDBJ databases">
        <title>Massive genome expansion in bonnet fungi (Mycena s.s.) driven by repeated elements and novel gene families across ecological guilds.</title>
        <authorList>
            <consortium name="Lawrence Berkeley National Laboratory"/>
            <person name="Harder C.B."/>
            <person name="Miyauchi S."/>
            <person name="Viragh M."/>
            <person name="Kuo A."/>
            <person name="Thoen E."/>
            <person name="Andreopoulos B."/>
            <person name="Lu D."/>
            <person name="Skrede I."/>
            <person name="Drula E."/>
            <person name="Henrissat B."/>
            <person name="Morin E."/>
            <person name="Kohler A."/>
            <person name="Barry K."/>
            <person name="LaButti K."/>
            <person name="Morin E."/>
            <person name="Salamov A."/>
            <person name="Lipzen A."/>
            <person name="Mereny Z."/>
            <person name="Hegedus B."/>
            <person name="Baldrian P."/>
            <person name="Stursova M."/>
            <person name="Weitz H."/>
            <person name="Taylor A."/>
            <person name="Grigoriev I.V."/>
            <person name="Nagy L.G."/>
            <person name="Martin F."/>
            <person name="Kauserud H."/>
        </authorList>
    </citation>
    <scope>NUCLEOTIDE SEQUENCE</scope>
    <source>
        <strain evidence="2">CBHHK173m</strain>
    </source>
</reference>
<feature type="chain" id="PRO_5042004599" evidence="1">
    <location>
        <begin position="24"/>
        <end position="405"/>
    </location>
</feature>
<feature type="signal peptide" evidence="1">
    <location>
        <begin position="1"/>
        <end position="23"/>
    </location>
</feature>
<comment type="caution">
    <text evidence="2">The sequence shown here is derived from an EMBL/GenBank/DDBJ whole genome shotgun (WGS) entry which is preliminary data.</text>
</comment>
<dbReference type="AlphaFoldDB" id="A0AAD6XVC7"/>